<feature type="region of interest" description="Disordered" evidence="2">
    <location>
        <begin position="369"/>
        <end position="390"/>
    </location>
</feature>
<dbReference type="OrthoDB" id="206598at2759"/>
<feature type="compositionally biased region" description="Basic and acidic residues" evidence="2">
    <location>
        <begin position="318"/>
        <end position="327"/>
    </location>
</feature>
<dbReference type="InterPro" id="IPR029063">
    <property type="entry name" value="SAM-dependent_MTases_sf"/>
</dbReference>
<organism evidence="4 5">
    <name type="scientific">Holothuria leucospilota</name>
    <name type="common">Black long sea cucumber</name>
    <name type="synonym">Mertensiothuria leucospilota</name>
    <dbReference type="NCBI Taxonomy" id="206669"/>
    <lineage>
        <taxon>Eukaryota</taxon>
        <taxon>Metazoa</taxon>
        <taxon>Echinodermata</taxon>
        <taxon>Eleutherozoa</taxon>
        <taxon>Echinozoa</taxon>
        <taxon>Holothuroidea</taxon>
        <taxon>Aspidochirotacea</taxon>
        <taxon>Aspidochirotida</taxon>
        <taxon>Holothuriidae</taxon>
        <taxon>Holothuria</taxon>
    </lineage>
</organism>
<name>A0A9Q1BKJ5_HOLLE</name>
<evidence type="ECO:0000313" key="5">
    <source>
        <dbReference type="Proteomes" id="UP001152320"/>
    </source>
</evidence>
<dbReference type="SUPFAM" id="SSF53335">
    <property type="entry name" value="S-adenosyl-L-methionine-dependent methyltransferases"/>
    <property type="match status" value="1"/>
</dbReference>
<dbReference type="PANTHER" id="PTHR13369:SF0">
    <property type="entry name" value="GLUTATHIONE S-TRANSFERASE C-TERMINAL DOMAIN-CONTAINING PROTEIN"/>
    <property type="match status" value="1"/>
</dbReference>
<comment type="caution">
    <text evidence="4">The sequence shown here is derived from an EMBL/GenBank/DDBJ whole genome shotgun (WGS) entry which is preliminary data.</text>
</comment>
<dbReference type="AlphaFoldDB" id="A0A9Q1BKJ5"/>
<evidence type="ECO:0000313" key="4">
    <source>
        <dbReference type="EMBL" id="KAJ8028284.1"/>
    </source>
</evidence>
<reference evidence="4" key="1">
    <citation type="submission" date="2021-10" db="EMBL/GenBank/DDBJ databases">
        <title>Tropical sea cucumber genome reveals ecological adaptation and Cuvierian tubules defense mechanism.</title>
        <authorList>
            <person name="Chen T."/>
        </authorList>
    </citation>
    <scope>NUCLEOTIDE SEQUENCE</scope>
    <source>
        <strain evidence="4">Nanhai2018</strain>
        <tissue evidence="4">Muscle</tissue>
    </source>
</reference>
<dbReference type="FunFam" id="3.40.50.150:FF:000725">
    <property type="entry name" value="Glutathione S-transferase, C-terminal domain-containing"/>
    <property type="match status" value="1"/>
</dbReference>
<dbReference type="CDD" id="cd02440">
    <property type="entry name" value="AdoMet_MTases"/>
    <property type="match status" value="1"/>
</dbReference>
<dbReference type="SUPFAM" id="SSF47616">
    <property type="entry name" value="GST C-terminal domain-like"/>
    <property type="match status" value="1"/>
</dbReference>
<protein>
    <submittedName>
        <fullName evidence="4">Glutathione S-transferase C-terminal domain-containing protein</fullName>
    </submittedName>
</protein>
<dbReference type="Pfam" id="PF13679">
    <property type="entry name" value="Methyltransf_32"/>
    <property type="match status" value="1"/>
</dbReference>
<dbReference type="EMBL" id="JAIZAY010000015">
    <property type="protein sequence ID" value="KAJ8028284.1"/>
    <property type="molecule type" value="Genomic_DNA"/>
</dbReference>
<feature type="region of interest" description="Disordered" evidence="2">
    <location>
        <begin position="416"/>
        <end position="452"/>
    </location>
</feature>
<dbReference type="Proteomes" id="UP001152320">
    <property type="component" value="Chromosome 15"/>
</dbReference>
<dbReference type="InterPro" id="IPR036282">
    <property type="entry name" value="Glutathione-S-Trfase_C_sf"/>
</dbReference>
<proteinExistence type="inferred from homology"/>
<feature type="compositionally biased region" description="Basic and acidic residues" evidence="2">
    <location>
        <begin position="431"/>
        <end position="443"/>
    </location>
</feature>
<evidence type="ECO:0000259" key="3">
    <source>
        <dbReference type="Pfam" id="PF13679"/>
    </source>
</evidence>
<dbReference type="InterPro" id="IPR025714">
    <property type="entry name" value="Methyltranfer_dom"/>
</dbReference>
<accession>A0A9Q1BKJ5</accession>
<feature type="compositionally biased region" description="Polar residues" evidence="2">
    <location>
        <begin position="416"/>
        <end position="430"/>
    </location>
</feature>
<feature type="domain" description="Methyltransferase" evidence="3">
    <location>
        <begin position="612"/>
        <end position="734"/>
    </location>
</feature>
<comment type="similarity">
    <text evidence="1">Belongs to the GSTCD family.</text>
</comment>
<dbReference type="PANTHER" id="PTHR13369">
    <property type="match status" value="1"/>
</dbReference>
<sequence>MKMATKDTLYISSENAWNSNESLQSQVALFVLKFCNSLSFQVVVVHPNAEEDGDLTSDLTSGVGSLSINVKITERDRNNQISQHHNSELESVDFKRILNRNLPEVVKNSPLPAILDSSGQLCMCGLSTVLRRIVLLTSQEQCRGTLLSLLGFRQTSLENCAEASVWTKLVDSCITKDVAELCQDVGQADSSSYLPPDSVVILEQKLSVPVSTFNIHHQQRQRSEQDGKLLNSEVTLEKVVSDYKTEKIIVNKKAYKDAIRAYKEALGKGELKPGTKFKESKFYISLDTWREKMANDDENGTQEGDHRRKSVHDNIIEEKERSLEQRFPETSLEASLTSGFEHRETDGNCDEDLVKNENFCNSKHLKKHLEGESNESENGKHCGHLSGKRSSENFSSLASSSCLSLDRVKLNASKLLPSNSPQCSNNTNHTNESKMLQKERGDSESDLSQQSDSESNLKHIFTEGSKLTLTDLALFLPVHIFVKIFKGRKGNFSSLQHIVDWYKRMWCLEAVKRTALEMDLEQVSFDQEFCKTHVDVAKPIAVEYQFGKGRSRKARNHAIKRELPAILSKVKQILGDRAPMDHPCGNSSVDWSAMPAPVSPQHGEVPPDRLLKKHQQIESLVSVVMTLARDGDTVVDFCSGGGHVGIVLAHLLPSCQIIMIEKNIEAIRRAHQRVKLLHLSNVILFQSNIDYFRKSFDIGVSLHACGVATDIVIDKCIEQQASFVSSPCCYGSINPTSSISYPRSNLFRSIPITTEEFMVVAHAAEHTSWEFQLERSKRGKLCMTIIDEDRSSYVKEHGYRVTLCSLTPLTCSPKNNLLIGVKGGQPLPSVVSQMV</sequence>
<feature type="region of interest" description="Disordered" evidence="2">
    <location>
        <begin position="318"/>
        <end position="348"/>
    </location>
</feature>
<dbReference type="Gene3D" id="3.40.50.150">
    <property type="entry name" value="Vaccinia Virus protein VP39"/>
    <property type="match status" value="1"/>
</dbReference>
<gene>
    <name evidence="4" type="ORF">HOLleu_30480</name>
</gene>
<keyword evidence="5" id="KW-1185">Reference proteome</keyword>
<evidence type="ECO:0000256" key="2">
    <source>
        <dbReference type="SAM" id="MobiDB-lite"/>
    </source>
</evidence>
<dbReference type="GO" id="GO:0005737">
    <property type="term" value="C:cytoplasm"/>
    <property type="evidence" value="ECO:0007669"/>
    <property type="project" value="TreeGrafter"/>
</dbReference>
<evidence type="ECO:0000256" key="1">
    <source>
        <dbReference type="ARBA" id="ARBA00008797"/>
    </source>
</evidence>